<dbReference type="RefSeq" id="WP_157298153.1">
    <property type="nucleotide sequence ID" value="NZ_BAAAZB010000005.1"/>
</dbReference>
<protein>
    <recommendedName>
        <fullName evidence="4">YD repeat-containing protein</fullName>
    </recommendedName>
</protein>
<comment type="caution">
    <text evidence="2">The sequence shown here is derived from an EMBL/GenBank/DDBJ whole genome shotgun (WGS) entry which is preliminary data.</text>
</comment>
<keyword evidence="1" id="KW-0732">Signal</keyword>
<proteinExistence type="predicted"/>
<evidence type="ECO:0000256" key="1">
    <source>
        <dbReference type="SAM" id="SignalP"/>
    </source>
</evidence>
<evidence type="ECO:0000313" key="3">
    <source>
        <dbReference type="Proteomes" id="UP000468388"/>
    </source>
</evidence>
<name>A0A6N8J5I7_9BACT</name>
<dbReference type="Proteomes" id="UP000468388">
    <property type="component" value="Unassembled WGS sequence"/>
</dbReference>
<keyword evidence="3" id="KW-1185">Reference proteome</keyword>
<feature type="signal peptide" evidence="1">
    <location>
        <begin position="1"/>
        <end position="22"/>
    </location>
</feature>
<accession>A0A6N8J5I7</accession>
<evidence type="ECO:0000313" key="2">
    <source>
        <dbReference type="EMBL" id="MVT39479.1"/>
    </source>
</evidence>
<reference evidence="2 3" key="1">
    <citation type="submission" date="2019-12" db="EMBL/GenBank/DDBJ databases">
        <title>The draft genomic sequence of strain Chitinophaga oryziterrae JCM 16595.</title>
        <authorList>
            <person name="Zhang X."/>
        </authorList>
    </citation>
    <scope>NUCLEOTIDE SEQUENCE [LARGE SCALE GENOMIC DNA]</scope>
    <source>
        <strain evidence="2 3">JCM 16595</strain>
    </source>
</reference>
<dbReference type="AlphaFoldDB" id="A0A6N8J5I7"/>
<dbReference type="OrthoDB" id="680656at2"/>
<gene>
    <name evidence="2" type="ORF">GO495_02670</name>
</gene>
<evidence type="ECO:0008006" key="4">
    <source>
        <dbReference type="Google" id="ProtNLM"/>
    </source>
</evidence>
<organism evidence="2 3">
    <name type="scientific">Chitinophaga oryziterrae</name>
    <dbReference type="NCBI Taxonomy" id="1031224"/>
    <lineage>
        <taxon>Bacteria</taxon>
        <taxon>Pseudomonadati</taxon>
        <taxon>Bacteroidota</taxon>
        <taxon>Chitinophagia</taxon>
        <taxon>Chitinophagales</taxon>
        <taxon>Chitinophagaceae</taxon>
        <taxon>Chitinophaga</taxon>
    </lineage>
</organism>
<feature type="chain" id="PRO_5026867344" description="YD repeat-containing protein" evidence="1">
    <location>
        <begin position="23"/>
        <end position="1153"/>
    </location>
</feature>
<sequence>MKLFFSVVICCFSVLNVFNAGAQDKVFDLPIVIPPSPNAASLGKFGDISIGGYTGIPDISIPIYTVKLGSFSLPISLRYHSQGLKVEEISNWIGLNWSLSTGGVITRSVHGNPDEGGTRSGYWNAANWTMDSVMTDFPKLINFCDGVYDMEVDMFYYNFGNKSGKFILDPKGTHDAHLIPFDNLKITHSSKLEQFEVTDDQGIKYLFDAKETTVSDNVAPAIRTFTSSWYLSKITTPEGDITFTYASETNTSIQLSEAQHLPSTYYDPVHCADLYNSSSLTSYIDVDSKVLTEINTPYEKIVFNLTGNRTDMPSANMLESIEVKDLNNITRNKWKLIHSYFGNTASSAPEDVRLKLDELRQVSILNDNDYVRHLFEYYDPTLVPSLKSKSQDYWGFFNGVLNSSLLEYVDPTIYGDYAANRANSFYGNRQPVFEKSRVGTIKKITYPTKGTSEFIYESNDYGNVGGTSVNELKHIQNTFMVQAVPSAPSMTRAFTIQSPQSITVVIQGSYGSPPPVDNGPSILLRKVNSDGTYTTVIQQYMISVTSTQYPALAVGNYEIIASVDGTGQTATANVTYFSLGDSVKTKITGGVRIKQIIDTDPETGSQYFKNFKYTAELDSTRSSGSLGALVSLIYSIPTGKQDCNCGAGLDRSSSSNNYLGLTQGSHIGYTKVIETDSNKVSYLGQKVSYFTSSQWGTPDNQYYSDEYYFNEVSSTNNTVIAILNGKSGRYLTAYDFYRGMPLKEVFYTASNVKIKEKDISYNYPALLDVSSGNYFEINCKVGYKHPVCTVGNTDGSNTTVFEYRLANYKVICPWVYKTNTVDSVFDSEGLNPITTTTNFYYDNPAHGLLTRTTNLNSKGELITVVNKYPNDKSQITDLSSSAGIALDTMVAIHKIGPVIQVDQYKNQTLLSTTRTDYKVWDTQQKIVKPESVNYQTTGGNMERRLSFYRYDAASNILEMSKTNDMHTTYVWSSKTASPTAEVKNANLADVAYTSFEIDGDGNWTIASSVRDATRGITGSSSYALTNGAISKSSLNTTKSYIVSYWSKSGTATVNGSTATSTLSKMGWNYYEHKIPAGTSAINISGSVTIDELRLYPSDALMTTYTYSPLIGVAGQCDAVNHIVYYEYDGIGRLKTVRDLDNNIIKTFEYHYKN</sequence>
<dbReference type="EMBL" id="WRXO01000001">
    <property type="protein sequence ID" value="MVT39479.1"/>
    <property type="molecule type" value="Genomic_DNA"/>
</dbReference>